<protein>
    <recommendedName>
        <fullName evidence="4">DoxX family protein</fullName>
    </recommendedName>
</protein>
<keyword evidence="1" id="KW-0472">Membrane</keyword>
<evidence type="ECO:0000313" key="3">
    <source>
        <dbReference type="Proteomes" id="UP000216339"/>
    </source>
</evidence>
<reference evidence="2 3" key="1">
    <citation type="submission" date="2016-11" db="EMBL/GenBank/DDBJ databases">
        <title>Study of marine rhodopsin-containing bacteria.</title>
        <authorList>
            <person name="Yoshizawa S."/>
            <person name="Kumagai Y."/>
            <person name="Kogure K."/>
        </authorList>
    </citation>
    <scope>NUCLEOTIDE SEQUENCE [LARGE SCALE GENOMIC DNA]</scope>
    <source>
        <strain evidence="2 3">SAORIC-28</strain>
    </source>
</reference>
<organism evidence="2 3">
    <name type="scientific">Rubrivirga marina</name>
    <dbReference type="NCBI Taxonomy" id="1196024"/>
    <lineage>
        <taxon>Bacteria</taxon>
        <taxon>Pseudomonadati</taxon>
        <taxon>Rhodothermota</taxon>
        <taxon>Rhodothermia</taxon>
        <taxon>Rhodothermales</taxon>
        <taxon>Rubricoccaceae</taxon>
        <taxon>Rubrivirga</taxon>
    </lineage>
</organism>
<accession>A0A271J418</accession>
<name>A0A271J418_9BACT</name>
<dbReference type="OrthoDB" id="265224at2"/>
<feature type="transmembrane region" description="Helical" evidence="1">
    <location>
        <begin position="94"/>
        <end position="115"/>
    </location>
</feature>
<comment type="caution">
    <text evidence="2">The sequence shown here is derived from an EMBL/GenBank/DDBJ whole genome shotgun (WGS) entry which is preliminary data.</text>
</comment>
<feature type="transmembrane region" description="Helical" evidence="1">
    <location>
        <begin position="135"/>
        <end position="155"/>
    </location>
</feature>
<sequence>MADPTRLPHSALDRLDDRIARFLRRHGVRTLRWTIGVVFVWFGALKLVPGLSPAEDLVRNTVYFVDPDLFYPVLAVWEVLIGLLLLIRPAVRGALFLLALQMPGTFLPFVVLPEVCFSQWPFTSPLDLFALTLEGQYIVKNIVLIAAGIVVGGTVRRRSTAEQWL</sequence>
<gene>
    <name evidence="2" type="ORF">BSZ37_18460</name>
</gene>
<keyword evidence="3" id="KW-1185">Reference proteome</keyword>
<dbReference type="Proteomes" id="UP000216339">
    <property type="component" value="Unassembled WGS sequence"/>
</dbReference>
<evidence type="ECO:0000313" key="2">
    <source>
        <dbReference type="EMBL" id="PAP78266.1"/>
    </source>
</evidence>
<dbReference type="EMBL" id="MQWD01000001">
    <property type="protein sequence ID" value="PAP78266.1"/>
    <property type="molecule type" value="Genomic_DNA"/>
</dbReference>
<dbReference type="AlphaFoldDB" id="A0A271J418"/>
<dbReference type="RefSeq" id="WP_095511951.1">
    <property type="nucleotide sequence ID" value="NZ_MQWD01000001.1"/>
</dbReference>
<keyword evidence="1" id="KW-0812">Transmembrane</keyword>
<feature type="transmembrane region" description="Helical" evidence="1">
    <location>
        <begin position="31"/>
        <end position="49"/>
    </location>
</feature>
<keyword evidence="1" id="KW-1133">Transmembrane helix</keyword>
<proteinExistence type="predicted"/>
<feature type="transmembrane region" description="Helical" evidence="1">
    <location>
        <begin position="69"/>
        <end position="87"/>
    </location>
</feature>
<evidence type="ECO:0008006" key="4">
    <source>
        <dbReference type="Google" id="ProtNLM"/>
    </source>
</evidence>
<evidence type="ECO:0000256" key="1">
    <source>
        <dbReference type="SAM" id="Phobius"/>
    </source>
</evidence>